<feature type="domain" description="Glutamine amidotransferase type-2" evidence="5">
    <location>
        <begin position="14"/>
        <end position="234"/>
    </location>
</feature>
<feature type="non-terminal residue" evidence="6">
    <location>
        <position position="348"/>
    </location>
</feature>
<reference evidence="6" key="1">
    <citation type="submission" date="2018-05" db="EMBL/GenBank/DDBJ databases">
        <authorList>
            <person name="Lanie J.A."/>
            <person name="Ng W.-L."/>
            <person name="Kazmierczak K.M."/>
            <person name="Andrzejewski T.M."/>
            <person name="Davidsen T.M."/>
            <person name="Wayne K.J."/>
            <person name="Tettelin H."/>
            <person name="Glass J.I."/>
            <person name="Rusch D."/>
            <person name="Podicherti R."/>
            <person name="Tsui H.-C.T."/>
            <person name="Winkler M.E."/>
        </authorList>
    </citation>
    <scope>NUCLEOTIDE SEQUENCE</scope>
</reference>
<proteinExistence type="predicted"/>
<dbReference type="AlphaFoldDB" id="A0A382AH82"/>
<dbReference type="InterPro" id="IPR029057">
    <property type="entry name" value="PRTase-like"/>
</dbReference>
<evidence type="ECO:0000256" key="3">
    <source>
        <dbReference type="ARBA" id="ARBA00022962"/>
    </source>
</evidence>
<dbReference type="InterPro" id="IPR017932">
    <property type="entry name" value="GATase_2_dom"/>
</dbReference>
<evidence type="ECO:0000256" key="4">
    <source>
        <dbReference type="ARBA" id="ARBA00025704"/>
    </source>
</evidence>
<evidence type="ECO:0000259" key="5">
    <source>
        <dbReference type="PROSITE" id="PS51278"/>
    </source>
</evidence>
<dbReference type="InterPro" id="IPR005854">
    <property type="entry name" value="PurF"/>
</dbReference>
<name>A0A382AH82_9ZZZZ</name>
<dbReference type="CDD" id="cd00715">
    <property type="entry name" value="GPATase_N"/>
    <property type="match status" value="1"/>
</dbReference>
<evidence type="ECO:0000313" key="6">
    <source>
        <dbReference type="EMBL" id="SVB00868.1"/>
    </source>
</evidence>
<dbReference type="UniPathway" id="UPA00074">
    <property type="reaction ID" value="UER00124"/>
</dbReference>
<gene>
    <name evidence="6" type="ORF">METZ01_LOCUS153722</name>
</gene>
<dbReference type="Gene3D" id="3.60.20.10">
    <property type="entry name" value="Glutamine Phosphoribosylpyrophosphate, subunit 1, domain 1"/>
    <property type="match status" value="1"/>
</dbReference>
<accession>A0A382AH82</accession>
<dbReference type="Pfam" id="PF13522">
    <property type="entry name" value="GATase_6"/>
    <property type="match status" value="1"/>
</dbReference>
<dbReference type="PANTHER" id="PTHR11907">
    <property type="entry name" value="AMIDOPHOSPHORIBOSYLTRANSFERASE"/>
    <property type="match status" value="1"/>
</dbReference>
<dbReference type="PROSITE" id="PS51278">
    <property type="entry name" value="GATASE_TYPE_2"/>
    <property type="match status" value="1"/>
</dbReference>
<keyword evidence="3" id="KW-0315">Glutamine amidotransferase</keyword>
<comment type="pathway">
    <text evidence="4">Purine metabolism.</text>
</comment>
<dbReference type="GO" id="GO:0006189">
    <property type="term" value="P:'de novo' IMP biosynthetic process"/>
    <property type="evidence" value="ECO:0007669"/>
    <property type="project" value="UniProtKB-UniPathway"/>
</dbReference>
<sequence length="348" mass="37755">MQGGRVSNPPREACGVVGIFTPGEESARTAFFGLFALQHRGQESAGIATADGGFISCRREMGLVGQAFHEFDLSRLPGHIAVGHTRYSTTGSTHLDNAQPLEVEGMHGRIALAHNGNVINALPLRNEMEGNWGCRFSTATDSEVIAQMLVNAPGKDWAERIAYLMRRLQGAYSVTFLTKDTLVAMRDPLGVRPLCIGEYNGGWVVASESCALDQIGASLLRELKPGEAIQIDAGGLRTIHDGNEGKKAICSFEYIYFSRPDSILDSRLVHSARREMGRQLALQAPVEADMVMGVPDSAIAAGVGYAEAAGIPYQEGLIKNRYVGRTFIQPDQKLRDLGVRLKFNPLPE</sequence>
<dbReference type="InterPro" id="IPR035584">
    <property type="entry name" value="PurF_N"/>
</dbReference>
<organism evidence="6">
    <name type="scientific">marine metagenome</name>
    <dbReference type="NCBI Taxonomy" id="408172"/>
    <lineage>
        <taxon>unclassified sequences</taxon>
        <taxon>metagenomes</taxon>
        <taxon>ecological metagenomes</taxon>
    </lineage>
</organism>
<evidence type="ECO:0000256" key="1">
    <source>
        <dbReference type="ARBA" id="ARBA00022676"/>
    </source>
</evidence>
<protein>
    <recommendedName>
        <fullName evidence="5">Glutamine amidotransferase type-2 domain-containing protein</fullName>
    </recommendedName>
</protein>
<keyword evidence="2" id="KW-0808">Transferase</keyword>
<dbReference type="SUPFAM" id="SSF56235">
    <property type="entry name" value="N-terminal nucleophile aminohydrolases (Ntn hydrolases)"/>
    <property type="match status" value="1"/>
</dbReference>
<dbReference type="NCBIfam" id="TIGR01134">
    <property type="entry name" value="purF"/>
    <property type="match status" value="1"/>
</dbReference>
<dbReference type="SUPFAM" id="SSF53271">
    <property type="entry name" value="PRTase-like"/>
    <property type="match status" value="1"/>
</dbReference>
<dbReference type="GO" id="GO:0009113">
    <property type="term" value="P:purine nucleobase biosynthetic process"/>
    <property type="evidence" value="ECO:0007669"/>
    <property type="project" value="InterPro"/>
</dbReference>
<dbReference type="InterPro" id="IPR029055">
    <property type="entry name" value="Ntn_hydrolases_N"/>
</dbReference>
<evidence type="ECO:0000256" key="2">
    <source>
        <dbReference type="ARBA" id="ARBA00022679"/>
    </source>
</evidence>
<dbReference type="EMBL" id="UINC01025384">
    <property type="protein sequence ID" value="SVB00868.1"/>
    <property type="molecule type" value="Genomic_DNA"/>
</dbReference>
<keyword evidence="1" id="KW-0328">Glycosyltransferase</keyword>
<dbReference type="GO" id="GO:0004044">
    <property type="term" value="F:amidophosphoribosyltransferase activity"/>
    <property type="evidence" value="ECO:0007669"/>
    <property type="project" value="InterPro"/>
</dbReference>